<name>A0A835QTV9_VANPL</name>
<dbReference type="Proteomes" id="UP000636800">
    <property type="component" value="Chromosome 6"/>
</dbReference>
<dbReference type="EMBL" id="JADCNL010000006">
    <property type="protein sequence ID" value="KAG0476024.1"/>
    <property type="molecule type" value="Genomic_DNA"/>
</dbReference>
<organism evidence="1 2">
    <name type="scientific">Vanilla planifolia</name>
    <name type="common">Vanilla</name>
    <dbReference type="NCBI Taxonomy" id="51239"/>
    <lineage>
        <taxon>Eukaryota</taxon>
        <taxon>Viridiplantae</taxon>
        <taxon>Streptophyta</taxon>
        <taxon>Embryophyta</taxon>
        <taxon>Tracheophyta</taxon>
        <taxon>Spermatophyta</taxon>
        <taxon>Magnoliopsida</taxon>
        <taxon>Liliopsida</taxon>
        <taxon>Asparagales</taxon>
        <taxon>Orchidaceae</taxon>
        <taxon>Vanilloideae</taxon>
        <taxon>Vanilleae</taxon>
        <taxon>Vanilla</taxon>
    </lineage>
</organism>
<protein>
    <submittedName>
        <fullName evidence="1">Uncharacterized protein</fullName>
    </submittedName>
</protein>
<keyword evidence="2" id="KW-1185">Reference proteome</keyword>
<comment type="caution">
    <text evidence="1">The sequence shown here is derived from an EMBL/GenBank/DDBJ whole genome shotgun (WGS) entry which is preliminary data.</text>
</comment>
<reference evidence="1 2" key="1">
    <citation type="journal article" date="2020" name="Nat. Food">
        <title>A phased Vanilla planifolia genome enables genetic improvement of flavour and production.</title>
        <authorList>
            <person name="Hasing T."/>
            <person name="Tang H."/>
            <person name="Brym M."/>
            <person name="Khazi F."/>
            <person name="Huang T."/>
            <person name="Chambers A.H."/>
        </authorList>
    </citation>
    <scope>NUCLEOTIDE SEQUENCE [LARGE SCALE GENOMIC DNA]</scope>
    <source>
        <tissue evidence="1">Leaf</tissue>
    </source>
</reference>
<gene>
    <name evidence="1" type="ORF">HPP92_012865</name>
</gene>
<proteinExistence type="predicted"/>
<dbReference type="AlphaFoldDB" id="A0A835QTV9"/>
<sequence>MTSWSFHKRDITVITPIGRSGAKHRQIALIEEQAGCDSSADVTLISRLPSHQTGGQQQLLGGYFDCAYFCRQFVSMPIVHVVGLIGSKRCGILLLEVDRLFRPGGYFAHPLLKLMLKTRRSQKSEEMSLVERM</sequence>
<accession>A0A835QTV9</accession>
<dbReference type="OrthoDB" id="1711855at2759"/>
<evidence type="ECO:0000313" key="2">
    <source>
        <dbReference type="Proteomes" id="UP000636800"/>
    </source>
</evidence>
<evidence type="ECO:0000313" key="1">
    <source>
        <dbReference type="EMBL" id="KAG0476024.1"/>
    </source>
</evidence>